<dbReference type="OrthoDB" id="497927at2759"/>
<dbReference type="Proteomes" id="UP000054018">
    <property type="component" value="Unassembled WGS sequence"/>
</dbReference>
<evidence type="ECO:0000313" key="2">
    <source>
        <dbReference type="EMBL" id="KIK30800.1"/>
    </source>
</evidence>
<name>A0A0C9Z006_9AGAM</name>
<keyword evidence="3" id="KW-1185">Reference proteome</keyword>
<dbReference type="PANTHER" id="PTHR47098">
    <property type="entry name" value="PROTEIN MAK32"/>
    <property type="match status" value="1"/>
</dbReference>
<dbReference type="SUPFAM" id="SSF53613">
    <property type="entry name" value="Ribokinase-like"/>
    <property type="match status" value="1"/>
</dbReference>
<dbReference type="InterPro" id="IPR029056">
    <property type="entry name" value="Ribokinase-like"/>
</dbReference>
<evidence type="ECO:0000259" key="1">
    <source>
        <dbReference type="Pfam" id="PF00294"/>
    </source>
</evidence>
<evidence type="ECO:0000313" key="3">
    <source>
        <dbReference type="Proteomes" id="UP000054018"/>
    </source>
</evidence>
<proteinExistence type="predicted"/>
<reference evidence="2 3" key="1">
    <citation type="submission" date="2014-04" db="EMBL/GenBank/DDBJ databases">
        <authorList>
            <consortium name="DOE Joint Genome Institute"/>
            <person name="Kuo A."/>
            <person name="Kohler A."/>
            <person name="Costa M.D."/>
            <person name="Nagy L.G."/>
            <person name="Floudas D."/>
            <person name="Copeland A."/>
            <person name="Barry K.W."/>
            <person name="Cichocki N."/>
            <person name="Veneault-Fourrey C."/>
            <person name="LaButti K."/>
            <person name="Lindquist E.A."/>
            <person name="Lipzen A."/>
            <person name="Lundell T."/>
            <person name="Morin E."/>
            <person name="Murat C."/>
            <person name="Sun H."/>
            <person name="Tunlid A."/>
            <person name="Henrissat B."/>
            <person name="Grigoriev I.V."/>
            <person name="Hibbett D.S."/>
            <person name="Martin F."/>
            <person name="Nordberg H.P."/>
            <person name="Cantor M.N."/>
            <person name="Hua S.X."/>
        </authorList>
    </citation>
    <scope>NUCLEOTIDE SEQUENCE [LARGE SCALE GENOMIC DNA]</scope>
    <source>
        <strain evidence="2 3">441</strain>
    </source>
</reference>
<gene>
    <name evidence="2" type="ORF">PISMIDRAFT_86615</name>
</gene>
<dbReference type="AlphaFoldDB" id="A0A0C9Z006"/>
<dbReference type="InterPro" id="IPR011611">
    <property type="entry name" value="PfkB_dom"/>
</dbReference>
<accession>A0A0C9Z006</accession>
<reference evidence="3" key="2">
    <citation type="submission" date="2015-01" db="EMBL/GenBank/DDBJ databases">
        <title>Evolutionary Origins and Diversification of the Mycorrhizal Mutualists.</title>
        <authorList>
            <consortium name="DOE Joint Genome Institute"/>
            <consortium name="Mycorrhizal Genomics Consortium"/>
            <person name="Kohler A."/>
            <person name="Kuo A."/>
            <person name="Nagy L.G."/>
            <person name="Floudas D."/>
            <person name="Copeland A."/>
            <person name="Barry K.W."/>
            <person name="Cichocki N."/>
            <person name="Veneault-Fourrey C."/>
            <person name="LaButti K."/>
            <person name="Lindquist E.A."/>
            <person name="Lipzen A."/>
            <person name="Lundell T."/>
            <person name="Morin E."/>
            <person name="Murat C."/>
            <person name="Riley R."/>
            <person name="Ohm R."/>
            <person name="Sun H."/>
            <person name="Tunlid A."/>
            <person name="Henrissat B."/>
            <person name="Grigoriev I.V."/>
            <person name="Hibbett D.S."/>
            <person name="Martin F."/>
        </authorList>
    </citation>
    <scope>NUCLEOTIDE SEQUENCE [LARGE SCALE GENOMIC DNA]</scope>
    <source>
        <strain evidence="3">441</strain>
    </source>
</reference>
<feature type="domain" description="Carbohydrate kinase PfkB" evidence="1">
    <location>
        <begin position="172"/>
        <end position="311"/>
    </location>
</feature>
<dbReference type="PANTHER" id="PTHR47098:SF2">
    <property type="entry name" value="PROTEIN MAK32"/>
    <property type="match status" value="1"/>
</dbReference>
<sequence length="350" mass="38101">MANAPHFVTLGMFIIDEFSFTDQDGKPTGKTLPSQACTSSKPIGGGGTYAAIGARIWLPSHKVGMIVDRGNDFPQDIQDKLLSYGADMWHFRNRADRGTTRALNSYRGDSRGFQYLTPRIRLTPRDLHGTRFAWPKALHLICSPTRALEIISEVDEIHGWQPTMIFEPIPDRCVPEELPSLVKALPFISVLSPNAEEALSLLTISTPATVESVEAAAVRFLDIGVGSLGQGCVIIRSGALGAYVATKANGGRWVDAFWTPHDSGKIIDVTGAGNSFLGGLAAGLLLAGGDFYEAAIYAAVSASFVIEQSGLPALSIRPETGREEWNHDLPHRRVNASRQRHFDKIRNKNH</sequence>
<dbReference type="HOGENOM" id="CLU_032834_1_0_1"/>
<dbReference type="EMBL" id="KN833686">
    <property type="protein sequence ID" value="KIK30800.1"/>
    <property type="molecule type" value="Genomic_DNA"/>
</dbReference>
<organism evidence="2 3">
    <name type="scientific">Pisolithus microcarpus 441</name>
    <dbReference type="NCBI Taxonomy" id="765257"/>
    <lineage>
        <taxon>Eukaryota</taxon>
        <taxon>Fungi</taxon>
        <taxon>Dikarya</taxon>
        <taxon>Basidiomycota</taxon>
        <taxon>Agaricomycotina</taxon>
        <taxon>Agaricomycetes</taxon>
        <taxon>Agaricomycetidae</taxon>
        <taxon>Boletales</taxon>
        <taxon>Sclerodermatineae</taxon>
        <taxon>Pisolithaceae</taxon>
        <taxon>Pisolithus</taxon>
    </lineage>
</organism>
<dbReference type="STRING" id="765257.A0A0C9Z006"/>
<protein>
    <recommendedName>
        <fullName evidence="1">Carbohydrate kinase PfkB domain-containing protein</fullName>
    </recommendedName>
</protein>
<dbReference type="Pfam" id="PF00294">
    <property type="entry name" value="PfkB"/>
    <property type="match status" value="1"/>
</dbReference>
<dbReference type="Gene3D" id="3.40.1190.20">
    <property type="match status" value="1"/>
</dbReference>